<dbReference type="InterPro" id="IPR036692">
    <property type="entry name" value="Shew3726-like_sf"/>
</dbReference>
<keyword evidence="2" id="KW-1185">Reference proteome</keyword>
<dbReference type="SUPFAM" id="SSF160272">
    <property type="entry name" value="Shew3726-like"/>
    <property type="match status" value="1"/>
</dbReference>
<sequence length="87" mass="9805">MGILTFSLETLGHDAKDIPPWKFREKPVRCEVTLDALAELYGPIPGAMTPEQVFAEVRQDVERAAHRKIDQQGEGFTEPVRIDVDDI</sequence>
<proteinExistence type="predicted"/>
<dbReference type="Pfam" id="PF07369">
    <property type="entry name" value="DUF1488"/>
    <property type="match status" value="1"/>
</dbReference>
<evidence type="ECO:0000313" key="1">
    <source>
        <dbReference type="EMBL" id="USI71644.1"/>
    </source>
</evidence>
<name>A0ABY4X441_9SPHN</name>
<protein>
    <submittedName>
        <fullName evidence="1">DUF1488 domain-containing protein</fullName>
    </submittedName>
</protein>
<evidence type="ECO:0000313" key="2">
    <source>
        <dbReference type="Proteomes" id="UP001056937"/>
    </source>
</evidence>
<dbReference type="RefSeq" id="WP_252165457.1">
    <property type="nucleotide sequence ID" value="NZ_CP084930.1"/>
</dbReference>
<accession>A0ABY4X441</accession>
<gene>
    <name evidence="1" type="ORF">LHA26_09880</name>
</gene>
<dbReference type="InterPro" id="IPR009962">
    <property type="entry name" value="DUF1488"/>
</dbReference>
<organism evidence="1 2">
    <name type="scientific">Sphingomonas morindae</name>
    <dbReference type="NCBI Taxonomy" id="1541170"/>
    <lineage>
        <taxon>Bacteria</taxon>
        <taxon>Pseudomonadati</taxon>
        <taxon>Pseudomonadota</taxon>
        <taxon>Alphaproteobacteria</taxon>
        <taxon>Sphingomonadales</taxon>
        <taxon>Sphingomonadaceae</taxon>
        <taxon>Sphingomonas</taxon>
    </lineage>
</organism>
<reference evidence="1" key="1">
    <citation type="journal article" date="2022" name="Toxins">
        <title>Genomic Analysis of Sphingopyxis sp. USTB-05 for Biodegrading Cyanobacterial Hepatotoxins.</title>
        <authorList>
            <person name="Liu C."/>
            <person name="Xu Q."/>
            <person name="Zhao Z."/>
            <person name="Zhang H."/>
            <person name="Liu X."/>
            <person name="Yin C."/>
            <person name="Liu Y."/>
            <person name="Yan H."/>
        </authorList>
    </citation>
    <scope>NUCLEOTIDE SEQUENCE</scope>
    <source>
        <strain evidence="1">NBD5</strain>
    </source>
</reference>
<dbReference type="EMBL" id="CP084930">
    <property type="protein sequence ID" value="USI71644.1"/>
    <property type="molecule type" value="Genomic_DNA"/>
</dbReference>
<dbReference type="Proteomes" id="UP001056937">
    <property type="component" value="Chromosome 1"/>
</dbReference>